<organism evidence="2">
    <name type="scientific">Vibrio vulnificus</name>
    <dbReference type="NCBI Taxonomy" id="672"/>
    <lineage>
        <taxon>Bacteria</taxon>
        <taxon>Pseudomonadati</taxon>
        <taxon>Pseudomonadota</taxon>
        <taxon>Gammaproteobacteria</taxon>
        <taxon>Vibrionales</taxon>
        <taxon>Vibrionaceae</taxon>
        <taxon>Vibrio</taxon>
    </lineage>
</organism>
<dbReference type="EMBL" id="DACRBY010000020">
    <property type="protein sequence ID" value="HAS8541235.1"/>
    <property type="molecule type" value="Genomic_DNA"/>
</dbReference>
<evidence type="ECO:0000313" key="2">
    <source>
        <dbReference type="EMBL" id="HAS8541235.1"/>
    </source>
</evidence>
<reference evidence="2" key="1">
    <citation type="journal article" date="2018" name="Genome Biol.">
        <title>SKESA: strategic k-mer extension for scrupulous assemblies.</title>
        <authorList>
            <person name="Souvorov A."/>
            <person name="Agarwala R."/>
            <person name="Lipman D.J."/>
        </authorList>
    </citation>
    <scope>NUCLEOTIDE SEQUENCE</scope>
    <source>
        <strain evidence="2">BCW_3452</strain>
    </source>
</reference>
<gene>
    <name evidence="2" type="ORF">I7730_15745</name>
</gene>
<proteinExistence type="predicted"/>
<keyword evidence="1" id="KW-0472">Membrane</keyword>
<accession>A0A8H9N1S9</accession>
<evidence type="ECO:0000256" key="1">
    <source>
        <dbReference type="SAM" id="Phobius"/>
    </source>
</evidence>
<dbReference type="Proteomes" id="UP000863257">
    <property type="component" value="Unassembled WGS sequence"/>
</dbReference>
<feature type="transmembrane region" description="Helical" evidence="1">
    <location>
        <begin position="60"/>
        <end position="83"/>
    </location>
</feature>
<comment type="caution">
    <text evidence="2">The sequence shown here is derived from an EMBL/GenBank/DDBJ whole genome shotgun (WGS) entry which is preliminary data.</text>
</comment>
<name>A0A8H9N1S9_VIBVL</name>
<dbReference type="AlphaFoldDB" id="A0A8H9N1S9"/>
<protein>
    <submittedName>
        <fullName evidence="2">Uncharacterized protein</fullName>
    </submittedName>
</protein>
<keyword evidence="1" id="KW-1133">Transmembrane helix</keyword>
<keyword evidence="1" id="KW-0812">Transmembrane</keyword>
<reference evidence="2" key="2">
    <citation type="submission" date="2019-01" db="EMBL/GenBank/DDBJ databases">
        <authorList>
            <consortium name="NCBI Pathogen Detection Project"/>
        </authorList>
    </citation>
    <scope>NUCLEOTIDE SEQUENCE</scope>
    <source>
        <strain evidence="2">BCW_3452</strain>
    </source>
</reference>
<sequence>MISFVDQKETFASPRLALRHAAFSKYRSFALTGHYLKTIAPHVLVGACSIHLASNLIGEINLYLLLLFVAFYLVGSIAINLMFSSWFIKAGAYGLSCYIANYSSKVDSLGVILYYNRSQGLLTVTVGCLNSSIKILEVVDDNELSSQIYNNIQSKKFESVFPYGDTRSGDTGLVLTLYK</sequence>